<protein>
    <recommendedName>
        <fullName evidence="2">Winged helix-turn-helix domain-containing protein</fullName>
    </recommendedName>
</protein>
<dbReference type="Pfam" id="PF10771">
    <property type="entry name" value="DUF2582"/>
    <property type="match status" value="1"/>
</dbReference>
<dbReference type="EMBL" id="UOGL01000570">
    <property type="protein sequence ID" value="VAX41609.1"/>
    <property type="molecule type" value="Genomic_DNA"/>
</dbReference>
<accession>A0A3B1DGX3</accession>
<dbReference type="InterPro" id="IPR036388">
    <property type="entry name" value="WH-like_DNA-bd_sf"/>
</dbReference>
<evidence type="ECO:0000313" key="1">
    <source>
        <dbReference type="EMBL" id="VAX41609.1"/>
    </source>
</evidence>
<dbReference type="Gene3D" id="1.10.10.10">
    <property type="entry name" value="Winged helix-like DNA-binding domain superfamily/Winged helix DNA-binding domain"/>
    <property type="match status" value="1"/>
</dbReference>
<gene>
    <name evidence="1" type="ORF">MNBD_PLANCTO02-1134</name>
</gene>
<reference evidence="1" key="1">
    <citation type="submission" date="2018-06" db="EMBL/GenBank/DDBJ databases">
        <authorList>
            <person name="Zhirakovskaya E."/>
        </authorList>
    </citation>
    <scope>NUCLEOTIDE SEQUENCE</scope>
</reference>
<organism evidence="1">
    <name type="scientific">hydrothermal vent metagenome</name>
    <dbReference type="NCBI Taxonomy" id="652676"/>
    <lineage>
        <taxon>unclassified sequences</taxon>
        <taxon>metagenomes</taxon>
        <taxon>ecological metagenomes</taxon>
    </lineage>
</organism>
<sequence>MRQTDFADRSRDEQIGAIAGTIWQFLNSNDQVSASKLVKEIEGSRDLIMQGIGWLAREGKLEFIAKQKGKQRQLIRLK</sequence>
<dbReference type="AlphaFoldDB" id="A0A3B1DGX3"/>
<name>A0A3B1DGX3_9ZZZZ</name>
<evidence type="ECO:0008006" key="2">
    <source>
        <dbReference type="Google" id="ProtNLM"/>
    </source>
</evidence>
<proteinExistence type="predicted"/>
<dbReference type="InterPro" id="IPR019707">
    <property type="entry name" value="DUF2582"/>
</dbReference>